<dbReference type="RefSeq" id="WP_073717484.1">
    <property type="nucleotide sequence ID" value="NZ_MQVR01000095.1"/>
</dbReference>
<dbReference type="FunFam" id="3.40.1390.30:FF:000001">
    <property type="entry name" value="GTP cyclohydrolase 1 type 2"/>
    <property type="match status" value="1"/>
</dbReference>
<evidence type="ECO:0000256" key="1">
    <source>
        <dbReference type="ARBA" id="ARBA00006964"/>
    </source>
</evidence>
<evidence type="ECO:0000313" key="6">
    <source>
        <dbReference type="EMBL" id="OKL53049.1"/>
    </source>
</evidence>
<protein>
    <recommendedName>
        <fullName evidence="3">GTP cyclohydrolase 1 type 2 homolog</fullName>
    </recommendedName>
</protein>
<proteinExistence type="inferred from homology"/>
<reference evidence="7" key="1">
    <citation type="submission" date="2016-12" db="EMBL/GenBank/DDBJ databases">
        <authorList>
            <person name="Meng X."/>
        </authorList>
    </citation>
    <scope>NUCLEOTIDE SEQUENCE [LARGE SCALE GENOMIC DNA]</scope>
    <source>
        <strain evidence="7">DSM 19116</strain>
    </source>
</reference>
<dbReference type="Gene3D" id="3.40.1390.30">
    <property type="entry name" value="NIF3 (NGG1p interacting factor 3)-like"/>
    <property type="match status" value="2"/>
</dbReference>
<evidence type="ECO:0000256" key="2">
    <source>
        <dbReference type="ARBA" id="ARBA00011643"/>
    </source>
</evidence>
<feature type="binding site" evidence="5">
    <location>
        <position position="67"/>
    </location>
    <ligand>
        <name>a divalent metal cation</name>
        <dbReference type="ChEBI" id="CHEBI:60240"/>
        <label>1</label>
    </ligand>
</feature>
<evidence type="ECO:0000313" key="7">
    <source>
        <dbReference type="Proteomes" id="UP000185628"/>
    </source>
</evidence>
<feature type="binding site" evidence="5">
    <location>
        <position position="231"/>
    </location>
    <ligand>
        <name>a divalent metal cation</name>
        <dbReference type="ChEBI" id="CHEBI:60240"/>
        <label>1</label>
    </ligand>
</feature>
<feature type="binding site" evidence="5">
    <location>
        <position position="235"/>
    </location>
    <ligand>
        <name>a divalent metal cation</name>
        <dbReference type="ChEBI" id="CHEBI:60240"/>
        <label>1</label>
    </ligand>
</feature>
<gene>
    <name evidence="6" type="ORF">BSZ39_11595</name>
</gene>
<comment type="subunit">
    <text evidence="2">Homohexamer.</text>
</comment>
<keyword evidence="7" id="KW-1185">Reference proteome</keyword>
<dbReference type="EMBL" id="MQVR01000095">
    <property type="protein sequence ID" value="OKL53049.1"/>
    <property type="molecule type" value="Genomic_DNA"/>
</dbReference>
<name>A0A1Q5Q038_9ACTO</name>
<accession>A0A1Q5Q038</accession>
<dbReference type="GO" id="GO:0005737">
    <property type="term" value="C:cytoplasm"/>
    <property type="evidence" value="ECO:0007669"/>
    <property type="project" value="TreeGrafter"/>
</dbReference>
<evidence type="ECO:0000256" key="4">
    <source>
        <dbReference type="ARBA" id="ARBA00022723"/>
    </source>
</evidence>
<evidence type="ECO:0000256" key="5">
    <source>
        <dbReference type="PIRSR" id="PIRSR602678-1"/>
    </source>
</evidence>
<dbReference type="GO" id="GO:0046872">
    <property type="term" value="F:metal ion binding"/>
    <property type="evidence" value="ECO:0007669"/>
    <property type="project" value="UniProtKB-KW"/>
</dbReference>
<feature type="binding site" evidence="5">
    <location>
        <position position="68"/>
    </location>
    <ligand>
        <name>a divalent metal cation</name>
        <dbReference type="ChEBI" id="CHEBI:60240"/>
        <label>1</label>
    </ligand>
</feature>
<dbReference type="SUPFAM" id="SSF102705">
    <property type="entry name" value="NIF3 (NGG1p interacting factor 3)-like"/>
    <property type="match status" value="1"/>
</dbReference>
<dbReference type="Proteomes" id="UP000185628">
    <property type="component" value="Unassembled WGS sequence"/>
</dbReference>
<dbReference type="OrthoDB" id="9795763at2"/>
<dbReference type="InterPro" id="IPR002678">
    <property type="entry name" value="DUF34/NIF3"/>
</dbReference>
<dbReference type="NCBIfam" id="TIGR00486">
    <property type="entry name" value="YbgI_SA1388"/>
    <property type="match status" value="1"/>
</dbReference>
<dbReference type="InterPro" id="IPR036069">
    <property type="entry name" value="DUF34/NIF3_sf"/>
</dbReference>
<keyword evidence="4 5" id="KW-0479">Metal-binding</keyword>
<organism evidence="6 7">
    <name type="scientific">Bowdeniella nasicola</name>
    <dbReference type="NCBI Taxonomy" id="208480"/>
    <lineage>
        <taxon>Bacteria</taxon>
        <taxon>Bacillati</taxon>
        <taxon>Actinomycetota</taxon>
        <taxon>Actinomycetes</taxon>
        <taxon>Actinomycetales</taxon>
        <taxon>Actinomycetaceae</taxon>
        <taxon>Bowdeniella</taxon>
    </lineage>
</organism>
<sequence length="279" mass="29448">MATLSLDEVLALFESAYPQHLAEGWDAVGLICGDPSAPIERIHFALDPVAATVDEALASDADLLITHHPLFLRGTSSVAANHPKGSLIHRLIKGDCALYNAHTNADSAAEGTAVVLAELLKLTDVKPVDPRSDDPTLGLGRFGTLPAPMKARELGQLLADLLPATARGVALGGDPERQVASIAVCPGAGDSYLARVRGLSVDAMLTSDLRHHPASEALEFNGGPVLFETAHYASESPWLTRAAEVLARASREAGAQLDITVSTLSTDPWNAIYTRKDAR</sequence>
<feature type="binding site" evidence="5">
    <location>
        <position position="106"/>
    </location>
    <ligand>
        <name>a divalent metal cation</name>
        <dbReference type="ChEBI" id="CHEBI:60240"/>
        <label>1</label>
    </ligand>
</feature>
<dbReference type="PANTHER" id="PTHR13799:SF14">
    <property type="entry name" value="GTP CYCLOHYDROLASE 1 TYPE 2 HOMOLOG"/>
    <property type="match status" value="1"/>
</dbReference>
<evidence type="ECO:0000256" key="3">
    <source>
        <dbReference type="ARBA" id="ARBA00022112"/>
    </source>
</evidence>
<comment type="caution">
    <text evidence="6">The sequence shown here is derived from an EMBL/GenBank/DDBJ whole genome shotgun (WGS) entry which is preliminary data.</text>
</comment>
<dbReference type="PANTHER" id="PTHR13799">
    <property type="entry name" value="NGG1 INTERACTING FACTOR 3"/>
    <property type="match status" value="1"/>
</dbReference>
<comment type="similarity">
    <text evidence="1">Belongs to the GTP cyclohydrolase I type 2/NIF3 family.</text>
</comment>
<dbReference type="Pfam" id="PF01784">
    <property type="entry name" value="DUF34_NIF3"/>
    <property type="match status" value="1"/>
</dbReference>
<dbReference type="AlphaFoldDB" id="A0A1Q5Q038"/>